<accession>A0A328AH83</accession>
<sequence>MEEPAEVRIGRGQRLAEAVREDLELYGVVELEERLETLRAEIARVEAQLERKRAGRAAADALFGARST</sequence>
<gene>
    <name evidence="2" type="ORF">DJ017_04665</name>
</gene>
<comment type="caution">
    <text evidence="2">The sequence shown here is derived from an EMBL/GenBank/DDBJ whole genome shotgun (WGS) entry which is preliminary data.</text>
</comment>
<dbReference type="EMBL" id="QFYQ01000001">
    <property type="protein sequence ID" value="RAK53865.1"/>
    <property type="molecule type" value="Genomic_DNA"/>
</dbReference>
<dbReference type="AlphaFoldDB" id="A0A328AH83"/>
<protein>
    <submittedName>
        <fullName evidence="2">DUF1192 domain-containing protein</fullName>
    </submittedName>
</protein>
<reference evidence="3" key="1">
    <citation type="submission" date="2018-05" db="EMBL/GenBank/DDBJ databases">
        <authorList>
            <person name="Li X."/>
        </authorList>
    </citation>
    <scope>NUCLEOTIDE SEQUENCE [LARGE SCALE GENOMIC DNA]</scope>
    <source>
        <strain evidence="3">LX32</strain>
    </source>
</reference>
<dbReference type="RefSeq" id="WP_111527616.1">
    <property type="nucleotide sequence ID" value="NZ_JBHRSG010000002.1"/>
</dbReference>
<organism evidence="2 3">
    <name type="scientific">Phenylobacterium soli</name>
    <dbReference type="NCBI Taxonomy" id="2170551"/>
    <lineage>
        <taxon>Bacteria</taxon>
        <taxon>Pseudomonadati</taxon>
        <taxon>Pseudomonadota</taxon>
        <taxon>Alphaproteobacteria</taxon>
        <taxon>Caulobacterales</taxon>
        <taxon>Caulobacteraceae</taxon>
        <taxon>Phenylobacterium</taxon>
    </lineage>
</organism>
<name>A0A328AH83_9CAUL</name>
<keyword evidence="3" id="KW-1185">Reference proteome</keyword>
<feature type="coiled-coil region" evidence="1">
    <location>
        <begin position="28"/>
        <end position="55"/>
    </location>
</feature>
<evidence type="ECO:0000313" key="2">
    <source>
        <dbReference type="EMBL" id="RAK53865.1"/>
    </source>
</evidence>
<proteinExistence type="predicted"/>
<evidence type="ECO:0000256" key="1">
    <source>
        <dbReference type="SAM" id="Coils"/>
    </source>
</evidence>
<dbReference type="InterPro" id="IPR009579">
    <property type="entry name" value="DUF1192"/>
</dbReference>
<evidence type="ECO:0000313" key="3">
    <source>
        <dbReference type="Proteomes" id="UP000249254"/>
    </source>
</evidence>
<keyword evidence="1" id="KW-0175">Coiled coil</keyword>
<dbReference type="Proteomes" id="UP000249254">
    <property type="component" value="Unassembled WGS sequence"/>
</dbReference>
<dbReference type="Pfam" id="PF06698">
    <property type="entry name" value="DUF1192"/>
    <property type="match status" value="1"/>
</dbReference>